<protein>
    <submittedName>
        <fullName evidence="3">Uncharacterized protein</fullName>
    </submittedName>
</protein>
<evidence type="ECO:0000313" key="2">
    <source>
        <dbReference type="Proteomes" id="UP000887572"/>
    </source>
</evidence>
<feature type="region of interest" description="Disordered" evidence="1">
    <location>
        <begin position="135"/>
        <end position="237"/>
    </location>
</feature>
<dbReference type="Proteomes" id="UP000887572">
    <property type="component" value="Unplaced"/>
</dbReference>
<feature type="compositionally biased region" description="Polar residues" evidence="1">
    <location>
        <begin position="34"/>
        <end position="43"/>
    </location>
</feature>
<feature type="compositionally biased region" description="Basic and acidic residues" evidence="1">
    <location>
        <begin position="445"/>
        <end position="542"/>
    </location>
</feature>
<feature type="region of interest" description="Disordered" evidence="1">
    <location>
        <begin position="911"/>
        <end position="939"/>
    </location>
</feature>
<feature type="compositionally biased region" description="Basic residues" evidence="1">
    <location>
        <begin position="149"/>
        <end position="181"/>
    </location>
</feature>
<name>A0A914H3Y7_GLORO</name>
<keyword evidence="2" id="KW-1185">Reference proteome</keyword>
<dbReference type="WBParaSite" id="Gr19_v10_g13425.t1">
    <property type="protein sequence ID" value="Gr19_v10_g13425.t1"/>
    <property type="gene ID" value="Gr19_v10_g13425"/>
</dbReference>
<evidence type="ECO:0000313" key="3">
    <source>
        <dbReference type="WBParaSite" id="Gr19_v10_g13425.t1"/>
    </source>
</evidence>
<proteinExistence type="predicted"/>
<feature type="compositionally biased region" description="Low complexity" evidence="1">
    <location>
        <begin position="190"/>
        <end position="225"/>
    </location>
</feature>
<feature type="compositionally biased region" description="Basic and acidic residues" evidence="1">
    <location>
        <begin position="63"/>
        <end position="75"/>
    </location>
</feature>
<feature type="compositionally biased region" description="Low complexity" evidence="1">
    <location>
        <begin position="88"/>
        <end position="98"/>
    </location>
</feature>
<organism evidence="2 3">
    <name type="scientific">Globodera rostochiensis</name>
    <name type="common">Golden nematode worm</name>
    <name type="synonym">Heterodera rostochiensis</name>
    <dbReference type="NCBI Taxonomy" id="31243"/>
    <lineage>
        <taxon>Eukaryota</taxon>
        <taxon>Metazoa</taxon>
        <taxon>Ecdysozoa</taxon>
        <taxon>Nematoda</taxon>
        <taxon>Chromadorea</taxon>
        <taxon>Rhabditida</taxon>
        <taxon>Tylenchina</taxon>
        <taxon>Tylenchomorpha</taxon>
        <taxon>Tylenchoidea</taxon>
        <taxon>Heteroderidae</taxon>
        <taxon>Heteroderinae</taxon>
        <taxon>Globodera</taxon>
    </lineage>
</organism>
<reference evidence="3" key="1">
    <citation type="submission" date="2022-11" db="UniProtKB">
        <authorList>
            <consortium name="WormBaseParasite"/>
        </authorList>
    </citation>
    <scope>IDENTIFICATION</scope>
</reference>
<feature type="region of interest" description="Disordered" evidence="1">
    <location>
        <begin position="25"/>
        <end position="105"/>
    </location>
</feature>
<feature type="region of interest" description="Disordered" evidence="1">
    <location>
        <begin position="391"/>
        <end position="412"/>
    </location>
</feature>
<evidence type="ECO:0000256" key="1">
    <source>
        <dbReference type="SAM" id="MobiDB-lite"/>
    </source>
</evidence>
<dbReference type="AlphaFoldDB" id="A0A914H3Y7"/>
<feature type="compositionally biased region" description="Polar residues" evidence="1">
    <location>
        <begin position="394"/>
        <end position="410"/>
    </location>
</feature>
<sequence length="974" mass="111451">MVKFDWIRSDKPVVSQINLLGTPACRIGERPDKCSSTPVNNRADSMVRQTEEKKSPRKRKRVKLEQQEEEKEKPSHRNHKSRHANDLSSTSCSSSSSSDGEENDAQANNELLALTVNALTQLLAKADKKTKKKLLKATVQSLSPSSKEKQRRHNSKSHIKSERTHRRSSPHKRREHKRRKNGEKTEEANSPGPSSSLTSTPRLSSFPSIVPSSFSPMFTHSSSSSDGREKAKVLTTKTNSGNKVTRKTIVDNSHVASTDPSLIPLPNGSFVANSLDEFLRPPPPPPLSFVQALEQGQWMLEGLDWRAVRAKWKWKDRIMNQRRRLRIPGIVPTNTAEKNDLVSVEERMSVLVGFRAEEARKKRIEEELMRLLVDKKDDLFQRKVLMKLKENTRNDSNGGVSEENVQNKVNGSKDDYAVIGVQQTNPTTDEDSRETVMGEEVVEQTQHREELAEQTQHREELAEQTQHREELAEQTQHREELAEQTQHREKLAEQTQHREELAEQTQHREELAEQTQHREEVVEQTQHREELAEQTQHRDELVKQTQHRQPEPIKWSLCAVDGIVKPISRAQELENYRNKNRRTANSKKLKSTKLNFTQCEENDASRDVIESQQMDGTDCIDLDGKCFSFEQRQQTSFEENNDNRTISDAVDCPFDAEAFGAHSVMDGDEQLVSMLGLAYQLDETIVSDVMETFDSTLKGEGGYTNDQQRCEAGHAENDSNDVVNAFCSVENQAGIEHETGCVGQQNTFDSITEEHEDYTETRGNQQNMFDSVEAEVEDDTEIRDDTEMRVDQQNAFDLINSRPDEVCDEFCGDQSLRVPYSPLNANEYDDEIEEGEVVDDAEDNRIVSDNQQNWCEHGSTTFEASLDERKQQQKWEEQQVDKRIETGTMFPEERLVSREEEVGDNDFTLRVSVPAPMTPPRLASPTDEQRIPSPKTPPLQWTSYRSCIKMLQRREKRGKTNVLDVITLDEEYDL</sequence>
<accession>A0A914H3Y7</accession>
<feature type="region of interest" description="Disordered" evidence="1">
    <location>
        <begin position="424"/>
        <end position="549"/>
    </location>
</feature>